<dbReference type="AlphaFoldDB" id="A0A5D0WJF4"/>
<dbReference type="OrthoDB" id="9813995at2"/>
<dbReference type="InterPro" id="IPR017896">
    <property type="entry name" value="4Fe4S_Fe-S-bd"/>
</dbReference>
<evidence type="ECO:0000256" key="1">
    <source>
        <dbReference type="ARBA" id="ARBA00022723"/>
    </source>
</evidence>
<evidence type="ECO:0000256" key="2">
    <source>
        <dbReference type="ARBA" id="ARBA00023004"/>
    </source>
</evidence>
<keyword evidence="1" id="KW-0479">Metal-binding</keyword>
<keyword evidence="3" id="KW-0411">Iron-sulfur</keyword>
<dbReference type="EMBL" id="CP087994">
    <property type="protein sequence ID" value="UYO64219.1"/>
    <property type="molecule type" value="Genomic_DNA"/>
</dbReference>
<dbReference type="NCBIfam" id="NF038196">
    <property type="entry name" value="ferrodoxin_EFR1"/>
    <property type="match status" value="1"/>
</dbReference>
<evidence type="ECO:0000313" key="5">
    <source>
        <dbReference type="EMBL" id="TYC84144.1"/>
    </source>
</evidence>
<reference evidence="6" key="2">
    <citation type="submission" date="2021-11" db="EMBL/GenBank/DDBJ databases">
        <title>Isoprene-degrading acetogen.</title>
        <authorList>
            <person name="Yang Y."/>
            <person name="Jin H."/>
            <person name="Yan J."/>
        </authorList>
    </citation>
    <scope>NUCLEOTIDE SEQUENCE</scope>
    <source>
        <strain evidence="6">Berkeley</strain>
    </source>
</reference>
<dbReference type="InterPro" id="IPR047964">
    <property type="entry name" value="EFR1-like"/>
</dbReference>
<dbReference type="InterPro" id="IPR017900">
    <property type="entry name" value="4Fe4S_Fe_S_CS"/>
</dbReference>
<evidence type="ECO:0000256" key="3">
    <source>
        <dbReference type="ARBA" id="ARBA00023014"/>
    </source>
</evidence>
<dbReference type="Proteomes" id="UP001163550">
    <property type="component" value="Chromosome"/>
</dbReference>
<evidence type="ECO:0000313" key="7">
    <source>
        <dbReference type="Proteomes" id="UP000322619"/>
    </source>
</evidence>
<dbReference type="Pfam" id="PF00037">
    <property type="entry name" value="Fer4"/>
    <property type="match status" value="1"/>
</dbReference>
<dbReference type="RefSeq" id="WP_139142379.1">
    <property type="nucleotide sequence ID" value="NZ_CABIIK010000011.1"/>
</dbReference>
<name>A0A5D0WJF4_9FIRM</name>
<reference evidence="5 7" key="1">
    <citation type="submission" date="2019-08" db="EMBL/GenBank/DDBJ databases">
        <title>Isolation and enrichment of carboxydotrophic bacteria from anaerobic sludge for the production of bio-based chemicals from syngas.</title>
        <authorList>
            <person name="Antares A.L."/>
            <person name="Moreira J."/>
            <person name="Diender M."/>
            <person name="Parshina S.N."/>
            <person name="Stams A.J.M."/>
            <person name="Alves M."/>
            <person name="Alves J.I."/>
            <person name="Sousa D.Z."/>
        </authorList>
    </citation>
    <scope>NUCLEOTIDE SEQUENCE [LARGE SCALE GENOMIC DNA]</scope>
    <source>
        <strain evidence="5 7">JM</strain>
    </source>
</reference>
<dbReference type="EMBL" id="VSLA01000027">
    <property type="protein sequence ID" value="TYC84144.1"/>
    <property type="molecule type" value="Genomic_DNA"/>
</dbReference>
<dbReference type="SUPFAM" id="SSF54862">
    <property type="entry name" value="4Fe-4S ferredoxins"/>
    <property type="match status" value="1"/>
</dbReference>
<dbReference type="Gene3D" id="3.40.50.360">
    <property type="match status" value="1"/>
</dbReference>
<evidence type="ECO:0000313" key="6">
    <source>
        <dbReference type="EMBL" id="UYO64219.1"/>
    </source>
</evidence>
<dbReference type="GO" id="GO:0051536">
    <property type="term" value="F:iron-sulfur cluster binding"/>
    <property type="evidence" value="ECO:0007669"/>
    <property type="project" value="UniProtKB-KW"/>
</dbReference>
<feature type="domain" description="4Fe-4S ferredoxin-type" evidence="4">
    <location>
        <begin position="206"/>
        <end position="234"/>
    </location>
</feature>
<proteinExistence type="predicted"/>
<sequence>MSDIQIQKAIDNCTVSEERMDFKNANLVYFTGTGGTARVADAFEHSLKKRAIAVQRTELRGITEPVVFGDVLVLLFPVYAFNAPKPITEWLKKIPPAKDRPAVVISVSGGGEISPNTACRWATIRHLERKGYDVIYEKMMVMPSNFLIGYDESLCAMVLHATPVIVEKVVTEIMVGERHRTQPYGIDRIASKLGYFEMIGGRIFGRRLKVNEKCIECGLCEKLCPQENIKISEGRHHFGNECVICMRCIYGCPQKAIEPGIGKFVVLSEGFDLNKVEDRMDHLTVYPRISSATSHSSLRGVRDYLIESDCFRQ</sequence>
<evidence type="ECO:0000259" key="4">
    <source>
        <dbReference type="PROSITE" id="PS51379"/>
    </source>
</evidence>
<dbReference type="Gene3D" id="3.30.70.20">
    <property type="match status" value="1"/>
</dbReference>
<protein>
    <submittedName>
        <fullName evidence="6">EFR1 family ferrodoxin</fullName>
    </submittedName>
</protein>
<dbReference type="SUPFAM" id="SSF52218">
    <property type="entry name" value="Flavoproteins"/>
    <property type="match status" value="1"/>
</dbReference>
<dbReference type="GO" id="GO:0046872">
    <property type="term" value="F:metal ion binding"/>
    <property type="evidence" value="ECO:0007669"/>
    <property type="project" value="UniProtKB-KW"/>
</dbReference>
<organism evidence="5 7">
    <name type="scientific">Acetobacterium wieringae</name>
    <dbReference type="NCBI Taxonomy" id="52694"/>
    <lineage>
        <taxon>Bacteria</taxon>
        <taxon>Bacillati</taxon>
        <taxon>Bacillota</taxon>
        <taxon>Clostridia</taxon>
        <taxon>Eubacteriales</taxon>
        <taxon>Eubacteriaceae</taxon>
        <taxon>Acetobacterium</taxon>
    </lineage>
</organism>
<dbReference type="InterPro" id="IPR029039">
    <property type="entry name" value="Flavoprotein-like_sf"/>
</dbReference>
<keyword evidence="8" id="KW-1185">Reference proteome</keyword>
<evidence type="ECO:0000313" key="8">
    <source>
        <dbReference type="Proteomes" id="UP001163550"/>
    </source>
</evidence>
<dbReference type="PROSITE" id="PS51379">
    <property type="entry name" value="4FE4S_FER_2"/>
    <property type="match status" value="2"/>
</dbReference>
<dbReference type="PROSITE" id="PS00198">
    <property type="entry name" value="4FE4S_FER_1"/>
    <property type="match status" value="2"/>
</dbReference>
<accession>A0A5D0WJF4</accession>
<keyword evidence="2" id="KW-0408">Iron</keyword>
<dbReference type="Proteomes" id="UP000322619">
    <property type="component" value="Unassembled WGS sequence"/>
</dbReference>
<feature type="domain" description="4Fe-4S ferredoxin-type" evidence="4">
    <location>
        <begin position="240"/>
        <end position="262"/>
    </location>
</feature>
<gene>
    <name evidence="5" type="ORF">FXB42_14285</name>
    <name evidence="6" type="ORF">LNN31_07330</name>
</gene>